<dbReference type="Pfam" id="PF00605">
    <property type="entry name" value="IRF"/>
    <property type="match status" value="1"/>
</dbReference>
<dbReference type="Gene3D" id="1.10.10.10">
    <property type="entry name" value="Winged helix-like DNA-binding domain superfamily/Winged helix DNA-binding domain"/>
    <property type="match status" value="1"/>
</dbReference>
<evidence type="ECO:0000259" key="1">
    <source>
        <dbReference type="PROSITE" id="PS51507"/>
    </source>
</evidence>
<dbReference type="GO" id="GO:0006357">
    <property type="term" value="P:regulation of transcription by RNA polymerase II"/>
    <property type="evidence" value="ECO:0000318"/>
    <property type="project" value="GO_Central"/>
</dbReference>
<dbReference type="PRINTS" id="PR00267">
    <property type="entry name" value="INTFRNREGFCT"/>
</dbReference>
<dbReference type="EMBL" id="DS985241">
    <property type="protein sequence ID" value="EDV28630.1"/>
    <property type="molecule type" value="Genomic_DNA"/>
</dbReference>
<keyword evidence="3" id="KW-1185">Reference proteome</keyword>
<dbReference type="AlphaFoldDB" id="B3RKR9"/>
<dbReference type="InterPro" id="IPR036390">
    <property type="entry name" value="WH_DNA-bd_sf"/>
</dbReference>
<dbReference type="SUPFAM" id="SSF46785">
    <property type="entry name" value="Winged helix' DNA-binding domain"/>
    <property type="match status" value="1"/>
</dbReference>
<dbReference type="InParanoid" id="B3RKR9"/>
<dbReference type="STRING" id="10228.B3RKR9"/>
<sequence>MRKRVMTDWLKEILEENAVEGIHYVNGSKDTFAIKWVHASNKSYDPDCHGAIFKRWMKKSRKLDKYKSNYSMWKTNFRCAINSLPDVMCLSATDSQFADDDKYKGYKIFQFVDEKLKSQLITKSRNRQNQNRKFKSERKVKYKGLKITLELFYAKACHLDKSGRCSMGDLDSNASSPHESLSPVQTPPQSSELLASSFGYTIRKITFSFVYCFLLGDSHFSRDEEYWTDISAVLSLNEKGDKIKNDYNLNETALSEINQWDENLRDDVYFGGWMYSARTFPM</sequence>
<dbReference type="GO" id="GO:0000978">
    <property type="term" value="F:RNA polymerase II cis-regulatory region sequence-specific DNA binding"/>
    <property type="evidence" value="ECO:0000318"/>
    <property type="project" value="GO_Central"/>
</dbReference>
<dbReference type="RefSeq" id="XP_002107832.1">
    <property type="nucleotide sequence ID" value="XM_002107796.1"/>
</dbReference>
<dbReference type="InterPro" id="IPR036388">
    <property type="entry name" value="WH-like_DNA-bd_sf"/>
</dbReference>
<dbReference type="HOGENOM" id="CLU_988056_0_0_1"/>
<dbReference type="InterPro" id="IPR001346">
    <property type="entry name" value="Interferon_reg_fact_DNA-bd_dom"/>
</dbReference>
<evidence type="ECO:0000313" key="3">
    <source>
        <dbReference type="Proteomes" id="UP000009022"/>
    </source>
</evidence>
<dbReference type="Proteomes" id="UP000009022">
    <property type="component" value="Unassembled WGS sequence"/>
</dbReference>
<dbReference type="PANTHER" id="PTHR11949">
    <property type="entry name" value="INTERFERON REGULATORY FACTOR"/>
    <property type="match status" value="1"/>
</dbReference>
<dbReference type="KEGG" id="tad:TRIADDRAFT_51740"/>
<dbReference type="GO" id="GO:0005634">
    <property type="term" value="C:nucleus"/>
    <property type="evidence" value="ECO:0000318"/>
    <property type="project" value="GO_Central"/>
</dbReference>
<dbReference type="CTD" id="6749843"/>
<gene>
    <name evidence="2" type="ORF">TRIADDRAFT_51740</name>
</gene>
<dbReference type="PANTHER" id="PTHR11949:SF17">
    <property type="entry name" value="IRF TRYPTOPHAN PENTAD REPEAT DOMAIN-CONTAINING PROTEIN"/>
    <property type="match status" value="1"/>
</dbReference>
<dbReference type="GeneID" id="6749843"/>
<name>B3RKR9_TRIAD</name>
<reference evidence="2 3" key="1">
    <citation type="journal article" date="2008" name="Nature">
        <title>The Trichoplax genome and the nature of placozoans.</title>
        <authorList>
            <person name="Srivastava M."/>
            <person name="Begovic E."/>
            <person name="Chapman J."/>
            <person name="Putnam N.H."/>
            <person name="Hellsten U."/>
            <person name="Kawashima T."/>
            <person name="Kuo A."/>
            <person name="Mitros T."/>
            <person name="Salamov A."/>
            <person name="Carpenter M.L."/>
            <person name="Signorovitch A.Y."/>
            <person name="Moreno M.A."/>
            <person name="Kamm K."/>
            <person name="Grimwood J."/>
            <person name="Schmutz J."/>
            <person name="Shapiro H."/>
            <person name="Grigoriev I.V."/>
            <person name="Buss L.W."/>
            <person name="Schierwater B."/>
            <person name="Dellaporta S.L."/>
            <person name="Rokhsar D.S."/>
        </authorList>
    </citation>
    <scope>NUCLEOTIDE SEQUENCE [LARGE SCALE GENOMIC DNA]</scope>
    <source>
        <strain evidence="2 3">Grell-BS-1999</strain>
    </source>
</reference>
<dbReference type="GO" id="GO:0000981">
    <property type="term" value="F:DNA-binding transcription factor activity, RNA polymerase II-specific"/>
    <property type="evidence" value="ECO:0000318"/>
    <property type="project" value="GO_Central"/>
</dbReference>
<evidence type="ECO:0000313" key="2">
    <source>
        <dbReference type="EMBL" id="EDV28630.1"/>
    </source>
</evidence>
<feature type="domain" description="IRF tryptophan pentad repeat" evidence="1">
    <location>
        <begin position="3"/>
        <end position="113"/>
    </location>
</feature>
<accession>B3RKR9</accession>
<dbReference type="PhylomeDB" id="B3RKR9"/>
<organism evidence="2 3">
    <name type="scientific">Trichoplax adhaerens</name>
    <name type="common">Trichoplax reptans</name>
    <dbReference type="NCBI Taxonomy" id="10228"/>
    <lineage>
        <taxon>Eukaryota</taxon>
        <taxon>Metazoa</taxon>
        <taxon>Placozoa</taxon>
        <taxon>Uniplacotomia</taxon>
        <taxon>Trichoplacea</taxon>
        <taxon>Trichoplacidae</taxon>
        <taxon>Trichoplax</taxon>
    </lineage>
</organism>
<dbReference type="OrthoDB" id="6538197at2759"/>
<protein>
    <recommendedName>
        <fullName evidence="1">IRF tryptophan pentad repeat domain-containing protein</fullName>
    </recommendedName>
</protein>
<proteinExistence type="predicted"/>
<dbReference type="OMA" id="INQWDEN"/>
<dbReference type="SMART" id="SM00348">
    <property type="entry name" value="IRF"/>
    <property type="match status" value="1"/>
</dbReference>
<dbReference type="PROSITE" id="PS51507">
    <property type="entry name" value="IRF_2"/>
    <property type="match status" value="1"/>
</dbReference>